<name>A0A1B8S8T9_9MYCO</name>
<dbReference type="EMBL" id="LFOE01000158">
    <property type="protein sequence ID" value="OBY29161.1"/>
    <property type="molecule type" value="Genomic_DNA"/>
</dbReference>
<proteinExistence type="predicted"/>
<keyword evidence="3" id="KW-1185">Reference proteome</keyword>
<reference evidence="2 3" key="1">
    <citation type="submission" date="2015-06" db="EMBL/GenBank/DDBJ databases">
        <title>Genome sequence of Mycobacterium kumamotonense strain Roo.</title>
        <authorList>
            <person name="Greninger A.L."/>
            <person name="Cunningham G."/>
            <person name="Miller S."/>
        </authorList>
    </citation>
    <scope>NUCLEOTIDE SEQUENCE [LARGE SCALE GENOMIC DNA]</scope>
    <source>
        <strain evidence="2 3">Roo</strain>
    </source>
</reference>
<gene>
    <name evidence="2" type="ORF">ACT18_24555</name>
</gene>
<evidence type="ECO:0008006" key="4">
    <source>
        <dbReference type="Google" id="ProtNLM"/>
    </source>
</evidence>
<protein>
    <recommendedName>
        <fullName evidence="4">Mammalian cell entry protein</fullName>
    </recommendedName>
</protein>
<accession>A0A1B8S8T9</accession>
<organism evidence="2 3">
    <name type="scientific">Mycolicibacter kumamotonensis</name>
    <dbReference type="NCBI Taxonomy" id="354243"/>
    <lineage>
        <taxon>Bacteria</taxon>
        <taxon>Bacillati</taxon>
        <taxon>Actinomycetota</taxon>
        <taxon>Actinomycetes</taxon>
        <taxon>Mycobacteriales</taxon>
        <taxon>Mycobacteriaceae</taxon>
        <taxon>Mycolicibacter</taxon>
    </lineage>
</organism>
<dbReference type="AlphaFoldDB" id="A0A1B8S8T9"/>
<feature type="compositionally biased region" description="Pro residues" evidence="1">
    <location>
        <begin position="11"/>
        <end position="20"/>
    </location>
</feature>
<evidence type="ECO:0000313" key="3">
    <source>
        <dbReference type="Proteomes" id="UP000092668"/>
    </source>
</evidence>
<feature type="region of interest" description="Disordered" evidence="1">
    <location>
        <begin position="1"/>
        <end position="73"/>
    </location>
</feature>
<sequence length="73" mass="7753">PSGTSPDAPRPEVPAPPPPFAGHDGSAEQRPPVAVLPYDPNTGRYMTPDGRYEQQTNLVPGSGPKTWTDLMPS</sequence>
<comment type="caution">
    <text evidence="2">The sequence shown here is derived from an EMBL/GenBank/DDBJ whole genome shotgun (WGS) entry which is preliminary data.</text>
</comment>
<evidence type="ECO:0000256" key="1">
    <source>
        <dbReference type="SAM" id="MobiDB-lite"/>
    </source>
</evidence>
<feature type="non-terminal residue" evidence="2">
    <location>
        <position position="1"/>
    </location>
</feature>
<dbReference type="Proteomes" id="UP000092668">
    <property type="component" value="Unassembled WGS sequence"/>
</dbReference>
<evidence type="ECO:0000313" key="2">
    <source>
        <dbReference type="EMBL" id="OBY29161.1"/>
    </source>
</evidence>